<dbReference type="AlphaFoldDB" id="A0AAV0GTG7"/>
<organism evidence="2 3">
    <name type="scientific">Linum tenue</name>
    <dbReference type="NCBI Taxonomy" id="586396"/>
    <lineage>
        <taxon>Eukaryota</taxon>
        <taxon>Viridiplantae</taxon>
        <taxon>Streptophyta</taxon>
        <taxon>Embryophyta</taxon>
        <taxon>Tracheophyta</taxon>
        <taxon>Spermatophyta</taxon>
        <taxon>Magnoliopsida</taxon>
        <taxon>eudicotyledons</taxon>
        <taxon>Gunneridae</taxon>
        <taxon>Pentapetalae</taxon>
        <taxon>rosids</taxon>
        <taxon>fabids</taxon>
        <taxon>Malpighiales</taxon>
        <taxon>Linaceae</taxon>
        <taxon>Linum</taxon>
    </lineage>
</organism>
<dbReference type="EMBL" id="CAMGYJ010000002">
    <property type="protein sequence ID" value="CAI0376326.1"/>
    <property type="molecule type" value="Genomic_DNA"/>
</dbReference>
<feature type="non-terminal residue" evidence="2">
    <location>
        <position position="1"/>
    </location>
</feature>
<sequence length="55" mass="6485">RTYRLQALLRRGRKQPKFRGRGSGANRGKIKRATLEANFKPRFATRRTTNQHSHH</sequence>
<name>A0AAV0GTG7_9ROSI</name>
<reference evidence="2" key="1">
    <citation type="submission" date="2022-08" db="EMBL/GenBank/DDBJ databases">
        <authorList>
            <person name="Gutierrez-Valencia J."/>
        </authorList>
    </citation>
    <scope>NUCLEOTIDE SEQUENCE</scope>
</reference>
<protein>
    <submittedName>
        <fullName evidence="2">Uncharacterized protein</fullName>
    </submittedName>
</protein>
<feature type="region of interest" description="Disordered" evidence="1">
    <location>
        <begin position="13"/>
        <end position="55"/>
    </location>
</feature>
<keyword evidence="3" id="KW-1185">Reference proteome</keyword>
<evidence type="ECO:0000313" key="3">
    <source>
        <dbReference type="Proteomes" id="UP001154282"/>
    </source>
</evidence>
<comment type="caution">
    <text evidence="2">The sequence shown here is derived from an EMBL/GenBank/DDBJ whole genome shotgun (WGS) entry which is preliminary data.</text>
</comment>
<accession>A0AAV0GTG7</accession>
<gene>
    <name evidence="2" type="ORF">LITE_LOCUS964</name>
</gene>
<feature type="compositionally biased region" description="Polar residues" evidence="1">
    <location>
        <begin position="46"/>
        <end position="55"/>
    </location>
</feature>
<dbReference type="Proteomes" id="UP001154282">
    <property type="component" value="Unassembled WGS sequence"/>
</dbReference>
<evidence type="ECO:0000256" key="1">
    <source>
        <dbReference type="SAM" id="MobiDB-lite"/>
    </source>
</evidence>
<proteinExistence type="predicted"/>
<evidence type="ECO:0000313" key="2">
    <source>
        <dbReference type="EMBL" id="CAI0376326.1"/>
    </source>
</evidence>